<dbReference type="STRING" id="1095629.A0A0C9WLD6"/>
<dbReference type="EMBL" id="KN839252">
    <property type="protein sequence ID" value="KIJ90200.1"/>
    <property type="molecule type" value="Genomic_DNA"/>
</dbReference>
<dbReference type="Proteomes" id="UP000054477">
    <property type="component" value="Unassembled WGS sequence"/>
</dbReference>
<organism evidence="1 2">
    <name type="scientific">Laccaria amethystina LaAM-08-1</name>
    <dbReference type="NCBI Taxonomy" id="1095629"/>
    <lineage>
        <taxon>Eukaryota</taxon>
        <taxon>Fungi</taxon>
        <taxon>Dikarya</taxon>
        <taxon>Basidiomycota</taxon>
        <taxon>Agaricomycotina</taxon>
        <taxon>Agaricomycetes</taxon>
        <taxon>Agaricomycetidae</taxon>
        <taxon>Agaricales</taxon>
        <taxon>Agaricineae</taxon>
        <taxon>Hydnangiaceae</taxon>
        <taxon>Laccaria</taxon>
    </lineage>
</organism>
<reference evidence="2" key="2">
    <citation type="submission" date="2015-01" db="EMBL/GenBank/DDBJ databases">
        <title>Evolutionary Origins and Diversification of the Mycorrhizal Mutualists.</title>
        <authorList>
            <consortium name="DOE Joint Genome Institute"/>
            <consortium name="Mycorrhizal Genomics Consortium"/>
            <person name="Kohler A."/>
            <person name="Kuo A."/>
            <person name="Nagy L.G."/>
            <person name="Floudas D."/>
            <person name="Copeland A."/>
            <person name="Barry K.W."/>
            <person name="Cichocki N."/>
            <person name="Veneault-Fourrey C."/>
            <person name="LaButti K."/>
            <person name="Lindquist E.A."/>
            <person name="Lipzen A."/>
            <person name="Lundell T."/>
            <person name="Morin E."/>
            <person name="Murat C."/>
            <person name="Riley R."/>
            <person name="Ohm R."/>
            <person name="Sun H."/>
            <person name="Tunlid A."/>
            <person name="Henrissat B."/>
            <person name="Grigoriev I.V."/>
            <person name="Hibbett D.S."/>
            <person name="Martin F."/>
        </authorList>
    </citation>
    <scope>NUCLEOTIDE SEQUENCE [LARGE SCALE GENOMIC DNA]</scope>
    <source>
        <strain evidence="2">LaAM-08-1</strain>
    </source>
</reference>
<accession>A0A0C9WLD6</accession>
<gene>
    <name evidence="1" type="ORF">K443DRAFT_15432</name>
</gene>
<reference evidence="1 2" key="1">
    <citation type="submission" date="2014-04" db="EMBL/GenBank/DDBJ databases">
        <authorList>
            <consortium name="DOE Joint Genome Institute"/>
            <person name="Kuo A."/>
            <person name="Kohler A."/>
            <person name="Nagy L.G."/>
            <person name="Floudas D."/>
            <person name="Copeland A."/>
            <person name="Barry K.W."/>
            <person name="Cichocki N."/>
            <person name="Veneault-Fourrey C."/>
            <person name="LaButti K."/>
            <person name="Lindquist E.A."/>
            <person name="Lipzen A."/>
            <person name="Lundell T."/>
            <person name="Morin E."/>
            <person name="Murat C."/>
            <person name="Sun H."/>
            <person name="Tunlid A."/>
            <person name="Henrissat B."/>
            <person name="Grigoriev I.V."/>
            <person name="Hibbett D.S."/>
            <person name="Martin F."/>
            <person name="Nordberg H.P."/>
            <person name="Cantor M.N."/>
            <person name="Hua S.X."/>
        </authorList>
    </citation>
    <scope>NUCLEOTIDE SEQUENCE [LARGE SCALE GENOMIC DNA]</scope>
    <source>
        <strain evidence="1 2">LaAM-08-1</strain>
    </source>
</reference>
<proteinExistence type="predicted"/>
<protein>
    <submittedName>
        <fullName evidence="1">Uncharacterized protein</fullName>
    </submittedName>
</protein>
<keyword evidence="2" id="KW-1185">Reference proteome</keyword>
<name>A0A0C9WLD6_9AGAR</name>
<sequence length="219" mass="24653">MNTFCAASELKVFLQRPGCPEVLQECAPILAECFPNTQGGTLSHDIDTLGENNENQLNKSKESKLEDDIHRVLVMLIPGHSKTVREYARFEIKGRKFASSTATYRNSIIYFQPVGGTALVPGVIRKIFEAGDTPSVFLAIHRHLPVRNNPFEKYPGFGATVSWKATQDQVEIIPAINRVYAANQRPWGKDRVVSRPLIEVRCYSLNVDTVFDENIQQDF</sequence>
<evidence type="ECO:0000313" key="1">
    <source>
        <dbReference type="EMBL" id="KIJ90200.1"/>
    </source>
</evidence>
<dbReference type="AlphaFoldDB" id="A0A0C9WLD6"/>
<evidence type="ECO:0000313" key="2">
    <source>
        <dbReference type="Proteomes" id="UP000054477"/>
    </source>
</evidence>
<dbReference type="HOGENOM" id="CLU_1261695_0_0_1"/>